<dbReference type="AlphaFoldDB" id="A0A2K8MH40"/>
<dbReference type="RefSeq" id="WP_100283016.1">
    <property type="nucleotide sequence ID" value="NZ_CP024923.1"/>
</dbReference>
<keyword evidence="2" id="KW-1185">Reference proteome</keyword>
<dbReference type="OrthoDB" id="6116092at2"/>
<evidence type="ECO:0000313" key="1">
    <source>
        <dbReference type="EMBL" id="ATY33212.1"/>
    </source>
</evidence>
<dbReference type="Proteomes" id="UP000229081">
    <property type="component" value="Chromosome"/>
</dbReference>
<protein>
    <submittedName>
        <fullName evidence="1">Uncharacterized protein</fullName>
    </submittedName>
</protein>
<evidence type="ECO:0000313" key="2">
    <source>
        <dbReference type="Proteomes" id="UP000229081"/>
    </source>
</evidence>
<sequence>MLAWLTLATLIGAQQGERLVWPAAHGFVVGHHQETPQASIEEQVPKGETVQNWTRMITRISRGPIDPLQFAVRMAASWRQACVGAKASDPVAGPRGVDIRIDCPRNPQTGKPETMFQRTVAGGARLYILQVAFRSTPGAQQAAWARAQLDRATLCRADSKEAACR</sequence>
<gene>
    <name evidence="1" type="ORF">CVN68_15580</name>
</gene>
<name>A0A2K8MH40_9SPHN</name>
<dbReference type="EMBL" id="CP024923">
    <property type="protein sequence ID" value="ATY33212.1"/>
    <property type="molecule type" value="Genomic_DNA"/>
</dbReference>
<proteinExistence type="predicted"/>
<reference evidence="1 2" key="1">
    <citation type="submission" date="2017-11" db="EMBL/GenBank/DDBJ databases">
        <title>Complete genome sequence of Sphingomonas sp. Strain Cra20, a psychrotolerant potential plant growth promoting rhizobacteria.</title>
        <authorList>
            <person name="Luo Y."/>
        </authorList>
    </citation>
    <scope>NUCLEOTIDE SEQUENCE [LARGE SCALE GENOMIC DNA]</scope>
    <source>
        <strain evidence="1 2">Cra20</strain>
    </source>
</reference>
<accession>A0A2K8MH40</accession>
<organism evidence="1 2">
    <name type="scientific">Sphingomonas psychrotolerans</name>
    <dbReference type="NCBI Taxonomy" id="1327635"/>
    <lineage>
        <taxon>Bacteria</taxon>
        <taxon>Pseudomonadati</taxon>
        <taxon>Pseudomonadota</taxon>
        <taxon>Alphaproteobacteria</taxon>
        <taxon>Sphingomonadales</taxon>
        <taxon>Sphingomonadaceae</taxon>
        <taxon>Sphingomonas</taxon>
    </lineage>
</organism>
<dbReference type="KEGG" id="sphc:CVN68_15580"/>